<dbReference type="Proteomes" id="UP000887569">
    <property type="component" value="Unplaced"/>
</dbReference>
<reference evidence="3" key="1">
    <citation type="submission" date="2022-11" db="UniProtKB">
        <authorList>
            <consortium name="WormBaseParasite"/>
        </authorList>
    </citation>
    <scope>IDENTIFICATION</scope>
</reference>
<evidence type="ECO:0000313" key="2">
    <source>
        <dbReference type="Proteomes" id="UP000887569"/>
    </source>
</evidence>
<feature type="transmembrane region" description="Helical" evidence="1">
    <location>
        <begin position="89"/>
        <end position="111"/>
    </location>
</feature>
<evidence type="ECO:0000313" key="3">
    <source>
        <dbReference type="WBParaSite" id="PgR022X_g055_t01"/>
    </source>
</evidence>
<dbReference type="WBParaSite" id="PgR022X_g055_t01">
    <property type="protein sequence ID" value="PgR022X_g055_t01"/>
    <property type="gene ID" value="PgR022X_g055"/>
</dbReference>
<keyword evidence="1" id="KW-0472">Membrane</keyword>
<dbReference type="AlphaFoldDB" id="A0A915B3E5"/>
<evidence type="ECO:0000256" key="1">
    <source>
        <dbReference type="SAM" id="Phobius"/>
    </source>
</evidence>
<proteinExistence type="predicted"/>
<keyword evidence="2" id="KW-1185">Reference proteome</keyword>
<name>A0A915B3E5_PARUN</name>
<sequence>MGASNRRKGTNLRRATICGYFRRKASGVLGMIDKNSQAWESSTEEQGKSTADAIRDDAEEIIEAASDAFQKSSTALARELEDIAFRWRWIVGGAIAAVLAVGCAAAAIFLYPEYLICAARCCCVRYRRQERSPA</sequence>
<protein>
    <submittedName>
        <fullName evidence="3">Uncharacterized protein</fullName>
    </submittedName>
</protein>
<keyword evidence="1" id="KW-0812">Transmembrane</keyword>
<keyword evidence="1" id="KW-1133">Transmembrane helix</keyword>
<organism evidence="2 3">
    <name type="scientific">Parascaris univalens</name>
    <name type="common">Nematode worm</name>
    <dbReference type="NCBI Taxonomy" id="6257"/>
    <lineage>
        <taxon>Eukaryota</taxon>
        <taxon>Metazoa</taxon>
        <taxon>Ecdysozoa</taxon>
        <taxon>Nematoda</taxon>
        <taxon>Chromadorea</taxon>
        <taxon>Rhabditida</taxon>
        <taxon>Spirurina</taxon>
        <taxon>Ascaridomorpha</taxon>
        <taxon>Ascaridoidea</taxon>
        <taxon>Ascarididae</taxon>
        <taxon>Parascaris</taxon>
    </lineage>
</organism>
<accession>A0A915B3E5</accession>